<name>A0A9N8F2S4_9STRA</name>
<reference evidence="1" key="1">
    <citation type="submission" date="2020-06" db="EMBL/GenBank/DDBJ databases">
        <authorList>
            <consortium name="Plant Systems Biology data submission"/>
        </authorList>
    </citation>
    <scope>NUCLEOTIDE SEQUENCE</scope>
    <source>
        <strain evidence="1">D6</strain>
    </source>
</reference>
<sequence length="98" mass="10340">MPSNEQTRLLSGENAQYYQQGLNDRPNAGSELAKAGRSASIGALGGSSSLGSFHFKSAPNVQGLPKSYSVSADGSPSYLTPTQMGRQELYQQVPFTAV</sequence>
<feature type="non-terminal residue" evidence="1">
    <location>
        <position position="1"/>
    </location>
</feature>
<protein>
    <submittedName>
        <fullName evidence="1">Uncharacterized protein</fullName>
    </submittedName>
</protein>
<dbReference type="EMBL" id="CAICTM010003763">
    <property type="protein sequence ID" value="CAB9531632.1"/>
    <property type="molecule type" value="Genomic_DNA"/>
</dbReference>
<dbReference type="OrthoDB" id="6612291at2759"/>
<dbReference type="Proteomes" id="UP001153069">
    <property type="component" value="Unassembled WGS sequence"/>
</dbReference>
<gene>
    <name evidence="1" type="ORF">SEMRO_3765_G350910.1</name>
</gene>
<comment type="caution">
    <text evidence="1">The sequence shown here is derived from an EMBL/GenBank/DDBJ whole genome shotgun (WGS) entry which is preliminary data.</text>
</comment>
<keyword evidence="2" id="KW-1185">Reference proteome</keyword>
<accession>A0A9N8F2S4</accession>
<dbReference type="AlphaFoldDB" id="A0A9N8F2S4"/>
<organism evidence="1 2">
    <name type="scientific">Seminavis robusta</name>
    <dbReference type="NCBI Taxonomy" id="568900"/>
    <lineage>
        <taxon>Eukaryota</taxon>
        <taxon>Sar</taxon>
        <taxon>Stramenopiles</taxon>
        <taxon>Ochrophyta</taxon>
        <taxon>Bacillariophyta</taxon>
        <taxon>Bacillariophyceae</taxon>
        <taxon>Bacillariophycidae</taxon>
        <taxon>Naviculales</taxon>
        <taxon>Naviculaceae</taxon>
        <taxon>Seminavis</taxon>
    </lineage>
</organism>
<evidence type="ECO:0000313" key="1">
    <source>
        <dbReference type="EMBL" id="CAB9531632.1"/>
    </source>
</evidence>
<proteinExistence type="predicted"/>
<evidence type="ECO:0000313" key="2">
    <source>
        <dbReference type="Proteomes" id="UP001153069"/>
    </source>
</evidence>